<evidence type="ECO:0000259" key="1">
    <source>
        <dbReference type="PROSITE" id="PS50054"/>
    </source>
</evidence>
<feature type="domain" description="Tyrosine specific protein phosphatases" evidence="2">
    <location>
        <begin position="68"/>
        <end position="133"/>
    </location>
</feature>
<dbReference type="SUPFAM" id="SSF52799">
    <property type="entry name" value="(Phosphotyrosine protein) phosphatases II"/>
    <property type="match status" value="1"/>
</dbReference>
<dbReference type="Pfam" id="PF22785">
    <property type="entry name" value="Tc-R-P"/>
    <property type="match status" value="1"/>
</dbReference>
<organism evidence="3 4">
    <name type="scientific">Archaeoglobus sulfaticallidus PM70-1</name>
    <dbReference type="NCBI Taxonomy" id="387631"/>
    <lineage>
        <taxon>Archaea</taxon>
        <taxon>Methanobacteriati</taxon>
        <taxon>Methanobacteriota</taxon>
        <taxon>Archaeoglobi</taxon>
        <taxon>Archaeoglobales</taxon>
        <taxon>Archaeoglobaceae</taxon>
        <taxon>Archaeoglobus</taxon>
    </lineage>
</organism>
<dbReference type="SMART" id="SM00404">
    <property type="entry name" value="PTPc_motif"/>
    <property type="match status" value="1"/>
</dbReference>
<dbReference type="HOGENOM" id="CLU_1302572_0_0_2"/>
<evidence type="ECO:0000313" key="3">
    <source>
        <dbReference type="EMBL" id="AGK61897.1"/>
    </source>
</evidence>
<dbReference type="PROSITE" id="PS50054">
    <property type="entry name" value="TYR_PHOSPHATASE_DUAL"/>
    <property type="match status" value="1"/>
</dbReference>
<dbReference type="KEGG" id="ast:Asulf_01931"/>
<accession>N0BHW1</accession>
<dbReference type="PANTHER" id="PTHR23339">
    <property type="entry name" value="TYROSINE SPECIFIC PROTEIN PHOSPHATASE AND DUAL SPECIFICITY PROTEIN PHOSPHATASE"/>
    <property type="match status" value="1"/>
</dbReference>
<feature type="domain" description="Tyrosine-protein phosphatase" evidence="1">
    <location>
        <begin position="5"/>
        <end position="144"/>
    </location>
</feature>
<evidence type="ECO:0000259" key="2">
    <source>
        <dbReference type="PROSITE" id="PS50056"/>
    </source>
</evidence>
<dbReference type="AlphaFoldDB" id="N0BHW1"/>
<dbReference type="EMBL" id="CP005290">
    <property type="protein sequence ID" value="AGK61897.1"/>
    <property type="molecule type" value="Genomic_DNA"/>
</dbReference>
<dbReference type="InterPro" id="IPR003595">
    <property type="entry name" value="Tyr_Pase_cat"/>
</dbReference>
<dbReference type="OrthoDB" id="117569at2157"/>
<dbReference type="GeneID" id="15393565"/>
<reference evidence="3 4" key="1">
    <citation type="journal article" date="2013" name="Genome Announc.">
        <title>Complete Genome Sequence of the Thermophilic and Facultatively Chemolithoautotrophic Sulfate Reducer Archaeoglobus sulfaticallidus Strain PM70-1T.</title>
        <authorList>
            <person name="Stokke R."/>
            <person name="Hocking W.P."/>
            <person name="Steinsbu B.O."/>
            <person name="Steen I.H."/>
        </authorList>
    </citation>
    <scope>NUCLEOTIDE SEQUENCE [LARGE SCALE GENOMIC DNA]</scope>
    <source>
        <strain evidence="3">PM70-1</strain>
    </source>
</reference>
<keyword evidence="4" id="KW-1185">Reference proteome</keyword>
<evidence type="ECO:0000313" key="4">
    <source>
        <dbReference type="Proteomes" id="UP000013307"/>
    </source>
</evidence>
<dbReference type="FunFam" id="3.90.190.10:FF:000157">
    <property type="entry name" value="Protein-tyrosine phosphatase"/>
    <property type="match status" value="1"/>
</dbReference>
<gene>
    <name evidence="3" type="ORF">Asulf_01931</name>
</gene>
<protein>
    <submittedName>
        <fullName evidence="3">Uncharacterized protein</fullName>
    </submittedName>
</protein>
<sequence>MPLNNFRVIIDGKLAGMGLPDREALIQLKDMGFKGILTLTEKPLMYDEIRYFQYHHIPLKNFKAPYLDQMVEAVEFIDNVDGPVAVHCQFGKGKTGCILGAYLIYKFNMCTDEVIRRLKAIFNSYIELSEQVEALKDFERFLRTKSYYEDGCSGKIIVKRDYSMFEECIHHFKVCVYEDETEMILKTDSGEIVLSFKGDIGRKMTKSICHL</sequence>
<proteinExistence type="predicted"/>
<dbReference type="SMART" id="SM00195">
    <property type="entry name" value="DSPc"/>
    <property type="match status" value="1"/>
</dbReference>
<dbReference type="RefSeq" id="WP_015591493.1">
    <property type="nucleotide sequence ID" value="NC_021169.1"/>
</dbReference>
<dbReference type="Proteomes" id="UP000013307">
    <property type="component" value="Chromosome"/>
</dbReference>
<dbReference type="eggNOG" id="arCOG03413">
    <property type="taxonomic scope" value="Archaea"/>
</dbReference>
<dbReference type="PROSITE" id="PS50056">
    <property type="entry name" value="TYR_PHOSPHATASE_2"/>
    <property type="match status" value="1"/>
</dbReference>
<dbReference type="Gene3D" id="3.90.190.10">
    <property type="entry name" value="Protein tyrosine phosphatase superfamily"/>
    <property type="match status" value="1"/>
</dbReference>
<name>N0BHW1_9EURY</name>
<dbReference type="InterPro" id="IPR000387">
    <property type="entry name" value="Tyr_Pase_dom"/>
</dbReference>
<dbReference type="STRING" id="387631.Asulf_01931"/>
<dbReference type="InterPro" id="IPR050561">
    <property type="entry name" value="PTP"/>
</dbReference>
<dbReference type="InterPro" id="IPR020422">
    <property type="entry name" value="TYR_PHOSPHATASE_DUAL_dom"/>
</dbReference>
<dbReference type="InterPro" id="IPR029021">
    <property type="entry name" value="Prot-tyrosine_phosphatase-like"/>
</dbReference>